<dbReference type="RefSeq" id="XP_010474039.1">
    <property type="nucleotide sequence ID" value="XM_010475737.1"/>
</dbReference>
<protein>
    <submittedName>
        <fullName evidence="4">Uncharacterized protein LOC104753492</fullName>
    </submittedName>
</protein>
<dbReference type="InterPro" id="IPR004314">
    <property type="entry name" value="Neprosin"/>
</dbReference>
<dbReference type="InterPro" id="IPR053168">
    <property type="entry name" value="Glutamic_endopeptidase"/>
</dbReference>
<dbReference type="PANTHER" id="PTHR31589">
    <property type="entry name" value="PROTEIN, PUTATIVE (DUF239)-RELATED-RELATED"/>
    <property type="match status" value="1"/>
</dbReference>
<reference evidence="3" key="1">
    <citation type="journal article" date="2014" name="Nat. Commun.">
        <title>The emerging biofuel crop Camelina sativa retains a highly undifferentiated hexaploid genome structure.</title>
        <authorList>
            <person name="Kagale S."/>
            <person name="Koh C."/>
            <person name="Nixon J."/>
            <person name="Bollina V."/>
            <person name="Clarke W.E."/>
            <person name="Tuteja R."/>
            <person name="Spillane C."/>
            <person name="Robinson S.J."/>
            <person name="Links M.G."/>
            <person name="Clarke C."/>
            <person name="Higgins E.E."/>
            <person name="Huebert T."/>
            <person name="Sharpe A.G."/>
            <person name="Parkin I.A."/>
        </authorList>
    </citation>
    <scope>NUCLEOTIDE SEQUENCE [LARGE SCALE GENOMIC DNA]</scope>
    <source>
        <strain evidence="3">cv. DH55</strain>
    </source>
</reference>
<dbReference type="InterPro" id="IPR025521">
    <property type="entry name" value="Neprosin_propep"/>
</dbReference>
<dbReference type="Pfam" id="PF14365">
    <property type="entry name" value="Neprosin_AP"/>
    <property type="match status" value="1"/>
</dbReference>
<dbReference type="PANTHER" id="PTHR31589:SF248">
    <property type="entry name" value="CARBOXYL-TERMINAL PROTEINASE-LIKE PROTEIN (DUF239)-RELATED"/>
    <property type="match status" value="1"/>
</dbReference>
<accession>A0ABM0WP83</accession>
<dbReference type="Gene3D" id="3.90.1320.10">
    <property type="entry name" value="Outer-capsid protein sigma 3, large lobe"/>
    <property type="match status" value="1"/>
</dbReference>
<feature type="domain" description="Neprosin PEP catalytic" evidence="2">
    <location>
        <begin position="105"/>
        <end position="356"/>
    </location>
</feature>
<dbReference type="GeneID" id="104753492"/>
<reference evidence="4" key="2">
    <citation type="submission" date="2025-08" db="UniProtKB">
        <authorList>
            <consortium name="RefSeq"/>
        </authorList>
    </citation>
    <scope>IDENTIFICATION</scope>
    <source>
        <tissue evidence="4">Leaf</tissue>
    </source>
</reference>
<sequence>MAFYWLLCLFIYLFSHHISPTVQGEIEYVCVDIYKQPAFQHPSMKNHQIQMRPSVEFQAMLSMEPETSDMITSSKSEERCPKGQVPIHKPQSNYTNNFIHPETTITAANLHYAIIKTFDNSTERFGGAQAVFSIYKPRVLKNQFSKAWVWLNHREKDMISSIQFGWAVHTGLYRDDRPRLTTFSVGSKHQNGCYNALCPGGYVQVHKTIYPGMVYDKVSVVGKKQHDVHLLVGQDSKTKSWLLMTRKTLIGYWPSHMYSMEGASQIYFGGYTEGPTGAISPPMGAGTFPREVNRIDNLASFMKQLKSFQDKSLVDINCHSFEEYVDSPKCYDVWYREFELGSGEMLTFGGPGGVCGMV</sequence>
<keyword evidence="3" id="KW-1185">Reference proteome</keyword>
<dbReference type="Proteomes" id="UP000694864">
    <property type="component" value="Chromosome 16"/>
</dbReference>
<evidence type="ECO:0000256" key="1">
    <source>
        <dbReference type="SAM" id="SignalP"/>
    </source>
</evidence>
<feature type="signal peptide" evidence="1">
    <location>
        <begin position="1"/>
        <end position="24"/>
    </location>
</feature>
<evidence type="ECO:0000313" key="4">
    <source>
        <dbReference type="RefSeq" id="XP_010474039.1"/>
    </source>
</evidence>
<feature type="chain" id="PRO_5046018823" evidence="1">
    <location>
        <begin position="25"/>
        <end position="358"/>
    </location>
</feature>
<dbReference type="PROSITE" id="PS52045">
    <property type="entry name" value="NEPROSIN_PEP_CD"/>
    <property type="match status" value="1"/>
</dbReference>
<gene>
    <name evidence="4" type="primary">LOC104753492</name>
</gene>
<name>A0ABM0WP83_CAMSA</name>
<evidence type="ECO:0000313" key="3">
    <source>
        <dbReference type="Proteomes" id="UP000694864"/>
    </source>
</evidence>
<dbReference type="Pfam" id="PF03080">
    <property type="entry name" value="Neprosin"/>
    <property type="match status" value="1"/>
</dbReference>
<organism evidence="3 4">
    <name type="scientific">Camelina sativa</name>
    <name type="common">False flax</name>
    <name type="synonym">Myagrum sativum</name>
    <dbReference type="NCBI Taxonomy" id="90675"/>
    <lineage>
        <taxon>Eukaryota</taxon>
        <taxon>Viridiplantae</taxon>
        <taxon>Streptophyta</taxon>
        <taxon>Embryophyta</taxon>
        <taxon>Tracheophyta</taxon>
        <taxon>Spermatophyta</taxon>
        <taxon>Magnoliopsida</taxon>
        <taxon>eudicotyledons</taxon>
        <taxon>Gunneridae</taxon>
        <taxon>Pentapetalae</taxon>
        <taxon>rosids</taxon>
        <taxon>malvids</taxon>
        <taxon>Brassicales</taxon>
        <taxon>Brassicaceae</taxon>
        <taxon>Camelineae</taxon>
        <taxon>Camelina</taxon>
    </lineage>
</organism>
<proteinExistence type="predicted"/>
<keyword evidence="1" id="KW-0732">Signal</keyword>
<evidence type="ECO:0000259" key="2">
    <source>
        <dbReference type="PROSITE" id="PS52045"/>
    </source>
</evidence>